<dbReference type="InterPro" id="IPR002818">
    <property type="entry name" value="DJ-1/PfpI"/>
</dbReference>
<dbReference type="SUPFAM" id="SSF52317">
    <property type="entry name" value="Class I glutamine amidotransferase-like"/>
    <property type="match status" value="1"/>
</dbReference>
<protein>
    <submittedName>
        <fullName evidence="2">Glutamine amidotransferase</fullName>
    </submittedName>
</protein>
<dbReference type="InterPro" id="IPR050325">
    <property type="entry name" value="Prot/Nucl_acid_deglycase"/>
</dbReference>
<keyword evidence="2" id="KW-0808">Transferase</keyword>
<dbReference type="CDD" id="cd03140">
    <property type="entry name" value="GATase1_PfpI_3"/>
    <property type="match status" value="1"/>
</dbReference>
<dbReference type="PANTHER" id="PTHR48094:SF19">
    <property type="entry name" value="DJ-1_PFPI DOMAIN-CONTAINING PROTEIN"/>
    <property type="match status" value="1"/>
</dbReference>
<gene>
    <name evidence="2" type="ORF">AS033_09415</name>
</gene>
<name>A0A0V8GH30_9BACL</name>
<dbReference type="PANTHER" id="PTHR48094">
    <property type="entry name" value="PROTEIN/NUCLEIC ACID DEGLYCASE DJ-1-RELATED"/>
    <property type="match status" value="1"/>
</dbReference>
<organism evidence="2 3">
    <name type="scientific">Exiguobacterium indicum</name>
    <dbReference type="NCBI Taxonomy" id="296995"/>
    <lineage>
        <taxon>Bacteria</taxon>
        <taxon>Bacillati</taxon>
        <taxon>Bacillota</taxon>
        <taxon>Bacilli</taxon>
        <taxon>Bacillales</taxon>
        <taxon>Bacillales Family XII. Incertae Sedis</taxon>
        <taxon>Exiguobacterium</taxon>
    </lineage>
</organism>
<dbReference type="Pfam" id="PF01965">
    <property type="entry name" value="DJ-1_PfpI"/>
    <property type="match status" value="1"/>
</dbReference>
<dbReference type="EMBL" id="LNQL01000002">
    <property type="protein sequence ID" value="KSU49572.1"/>
    <property type="molecule type" value="Genomic_DNA"/>
</dbReference>
<comment type="caution">
    <text evidence="2">The sequence shown here is derived from an EMBL/GenBank/DDBJ whole genome shotgun (WGS) entry which is preliminary data.</text>
</comment>
<evidence type="ECO:0000259" key="1">
    <source>
        <dbReference type="Pfam" id="PF01965"/>
    </source>
</evidence>
<dbReference type="AlphaFoldDB" id="A0A0V8GH30"/>
<sequence length="212" mass="23433">MLTHTVYLYVFDSISDWEYGYVMPELHSRRYFKTDAPPFNVVTVGPTLHPITTMGGLRILPDIAVSQLEMTSKDALILPGGQTWQASLHDPLLNKVGNALSNGTLIAAICGATEGLAKSGFLNLRLHTSNDLSYLQSVCSNYSGESFYQHTPVVRDDSLITASGMAALEFAYETIRALDVFTPETLEAWYGLHKTNEAKYFFNLMAATLINL</sequence>
<reference evidence="2 3" key="1">
    <citation type="journal article" date="2015" name="Int. J. Syst. Evol. Microbiol.">
        <title>Exiguobacterium enclense sp. nov., isolated from sediment.</title>
        <authorList>
            <person name="Dastager S.G."/>
            <person name="Mawlankar R."/>
            <person name="Sonalkar V.V."/>
            <person name="Thorat M.N."/>
            <person name="Mual P."/>
            <person name="Verma A."/>
            <person name="Krishnamurthi S."/>
            <person name="Tang S.K."/>
            <person name="Li W.J."/>
        </authorList>
    </citation>
    <scope>NUCLEOTIDE SEQUENCE [LARGE SCALE GENOMIC DNA]</scope>
    <source>
        <strain evidence="2 3">NIO-1109</strain>
    </source>
</reference>
<evidence type="ECO:0000313" key="3">
    <source>
        <dbReference type="Proteomes" id="UP000053797"/>
    </source>
</evidence>
<keyword evidence="2" id="KW-0315">Glutamine amidotransferase</keyword>
<accession>A0A0V8GH30</accession>
<dbReference type="InterPro" id="IPR029062">
    <property type="entry name" value="Class_I_gatase-like"/>
</dbReference>
<evidence type="ECO:0000313" key="2">
    <source>
        <dbReference type="EMBL" id="KSU49572.1"/>
    </source>
</evidence>
<dbReference type="GO" id="GO:0016740">
    <property type="term" value="F:transferase activity"/>
    <property type="evidence" value="ECO:0007669"/>
    <property type="project" value="UniProtKB-KW"/>
</dbReference>
<dbReference type="Gene3D" id="3.40.50.880">
    <property type="match status" value="1"/>
</dbReference>
<proteinExistence type="predicted"/>
<dbReference type="RefSeq" id="WP_058265308.1">
    <property type="nucleotide sequence ID" value="NZ_FMYN01000002.1"/>
</dbReference>
<feature type="domain" description="DJ-1/PfpI" evidence="1">
    <location>
        <begin position="5"/>
        <end position="176"/>
    </location>
</feature>
<dbReference type="OrthoDB" id="6003696at2"/>
<dbReference type="Proteomes" id="UP000053797">
    <property type="component" value="Unassembled WGS sequence"/>
</dbReference>
<dbReference type="GO" id="GO:0005737">
    <property type="term" value="C:cytoplasm"/>
    <property type="evidence" value="ECO:0007669"/>
    <property type="project" value="TreeGrafter"/>
</dbReference>